<dbReference type="EMBL" id="JQIM01000010">
    <property type="protein sequence ID" value="KGX07019.1"/>
    <property type="molecule type" value="Genomic_DNA"/>
</dbReference>
<comment type="caution">
    <text evidence="2">The sequence shown here is derived from an EMBL/GenBank/DDBJ whole genome shotgun (WGS) entry which is preliminary data.</text>
</comment>
<protein>
    <recommendedName>
        <fullName evidence="4">DUF1289 domain-containing protein</fullName>
    </recommendedName>
</protein>
<reference evidence="2 3" key="1">
    <citation type="submission" date="2014-08" db="EMBL/GenBank/DDBJ databases">
        <authorList>
            <person name="Bunnell A."/>
            <person name="Chain P.S."/>
            <person name="Chertkov O."/>
            <person name="Currie B.J."/>
            <person name="Daligault H.E."/>
            <person name="Davenport K.W."/>
            <person name="Davis C."/>
            <person name="Gleasner C.D."/>
            <person name="Johnson S.L."/>
            <person name="Kaestli M."/>
            <person name="Koren S."/>
            <person name="Kunde Y.A."/>
            <person name="Mayo M."/>
            <person name="McMurry K.K."/>
            <person name="Price E.P."/>
            <person name="Reitenga K.G."/>
            <person name="Robison R."/>
            <person name="Rosovitz M.J."/>
            <person name="Sarovich D.S."/>
            <person name="Teshima H."/>
        </authorList>
    </citation>
    <scope>NUCLEOTIDE SEQUENCE [LARGE SCALE GENOMIC DNA]</scope>
    <source>
        <strain evidence="2 3">MSHR44</strain>
    </source>
</reference>
<feature type="region of interest" description="Disordered" evidence="1">
    <location>
        <begin position="1"/>
        <end position="62"/>
    </location>
</feature>
<dbReference type="PANTHER" id="PTHR35175">
    <property type="entry name" value="DUF1289 DOMAIN-CONTAINING PROTEIN"/>
    <property type="match status" value="1"/>
</dbReference>
<dbReference type="AlphaFoldDB" id="A0AA40JAW8"/>
<evidence type="ECO:0000313" key="2">
    <source>
        <dbReference type="EMBL" id="KGX07019.1"/>
    </source>
</evidence>
<name>A0AA40JAW8_BURPE</name>
<proteinExistence type="predicted"/>
<sequence length="110" mass="11352">MSHVTETRGATLAACAPDTTPTPDAATHAPAGACADAGTNANAARSNSGTENATPSGGVPSPCTNVCRIDARTGWCEGCRRTRDEIAAWRKLDDDAKRTVLARIATRRAA</sequence>
<dbReference type="PANTHER" id="PTHR35175:SF2">
    <property type="entry name" value="DUF1289 DOMAIN-CONTAINING PROTEIN"/>
    <property type="match status" value="1"/>
</dbReference>
<evidence type="ECO:0008006" key="4">
    <source>
        <dbReference type="Google" id="ProtNLM"/>
    </source>
</evidence>
<feature type="compositionally biased region" description="Low complexity" evidence="1">
    <location>
        <begin position="10"/>
        <end position="44"/>
    </location>
</feature>
<evidence type="ECO:0000256" key="1">
    <source>
        <dbReference type="SAM" id="MobiDB-lite"/>
    </source>
</evidence>
<dbReference type="InterPro" id="IPR010710">
    <property type="entry name" value="DUF1289"/>
</dbReference>
<dbReference type="RefSeq" id="WP_038738636.1">
    <property type="nucleotide sequence ID" value="NZ_KN323088.1"/>
</dbReference>
<feature type="compositionally biased region" description="Polar residues" evidence="1">
    <location>
        <begin position="45"/>
        <end position="55"/>
    </location>
</feature>
<accession>A0AA40JAW8</accession>
<evidence type="ECO:0000313" key="3">
    <source>
        <dbReference type="Proteomes" id="UP000030475"/>
    </source>
</evidence>
<organism evidence="2 3">
    <name type="scientific">Burkholderia pseudomallei</name>
    <name type="common">Pseudomonas pseudomallei</name>
    <dbReference type="NCBI Taxonomy" id="28450"/>
    <lineage>
        <taxon>Bacteria</taxon>
        <taxon>Pseudomonadati</taxon>
        <taxon>Pseudomonadota</taxon>
        <taxon>Betaproteobacteria</taxon>
        <taxon>Burkholderiales</taxon>
        <taxon>Burkholderiaceae</taxon>
        <taxon>Burkholderia</taxon>
        <taxon>pseudomallei group</taxon>
    </lineage>
</organism>
<dbReference type="Proteomes" id="UP000030475">
    <property type="component" value="Unassembled WGS sequence"/>
</dbReference>
<gene>
    <name evidence="2" type="ORF">Y036_1669</name>
</gene>
<dbReference type="Pfam" id="PF06945">
    <property type="entry name" value="DUF1289"/>
    <property type="match status" value="1"/>
</dbReference>